<dbReference type="SUPFAM" id="SSF48179">
    <property type="entry name" value="6-phosphogluconate dehydrogenase C-terminal domain-like"/>
    <property type="match status" value="2"/>
</dbReference>
<keyword evidence="1" id="KW-0472">Membrane</keyword>
<dbReference type="GO" id="GO:0016491">
    <property type="term" value="F:oxidoreductase activity"/>
    <property type="evidence" value="ECO:0007669"/>
    <property type="project" value="InterPro"/>
</dbReference>
<dbReference type="Pfam" id="PF03446">
    <property type="entry name" value="NAD_binding_2"/>
    <property type="match status" value="1"/>
</dbReference>
<name>A0A0G2E5E6_9PEZI</name>
<dbReference type="InterPro" id="IPR006115">
    <property type="entry name" value="6PGDH_NADP-bd"/>
</dbReference>
<dbReference type="InterPro" id="IPR008927">
    <property type="entry name" value="6-PGluconate_DH-like_C_sf"/>
</dbReference>
<dbReference type="PROSITE" id="PS00895">
    <property type="entry name" value="3_HYDROXYISOBUT_DH"/>
    <property type="match status" value="1"/>
</dbReference>
<feature type="transmembrane region" description="Helical" evidence="1">
    <location>
        <begin position="6"/>
        <end position="24"/>
    </location>
</feature>
<dbReference type="Gene3D" id="3.40.50.720">
    <property type="entry name" value="NAD(P)-binding Rossmann-like Domain"/>
    <property type="match status" value="1"/>
</dbReference>
<protein>
    <submittedName>
        <fullName evidence="4">Putative 3-hydroxyisobutyrate dehydrogenase</fullName>
    </submittedName>
</protein>
<evidence type="ECO:0000256" key="1">
    <source>
        <dbReference type="SAM" id="Phobius"/>
    </source>
</evidence>
<dbReference type="InterPro" id="IPR036291">
    <property type="entry name" value="NAD(P)-bd_dom_sf"/>
</dbReference>
<feature type="domain" description="3-hydroxyisobutyrate dehydrogenase-like NAD-binding" evidence="3">
    <location>
        <begin position="175"/>
        <end position="296"/>
    </location>
</feature>
<proteinExistence type="predicted"/>
<dbReference type="InterPro" id="IPR013328">
    <property type="entry name" value="6PGD_dom2"/>
</dbReference>
<evidence type="ECO:0000259" key="2">
    <source>
        <dbReference type="Pfam" id="PF03446"/>
    </source>
</evidence>
<gene>
    <name evidence="4" type="ORF">UCDDS831_g06028</name>
</gene>
<dbReference type="Pfam" id="PF14833">
    <property type="entry name" value="NAD_binding_11"/>
    <property type="match status" value="2"/>
</dbReference>
<dbReference type="PANTHER" id="PTHR43060">
    <property type="entry name" value="3-HYDROXYISOBUTYRATE DEHYDROGENASE-LIKE 1, MITOCHONDRIAL-RELATED"/>
    <property type="match status" value="1"/>
</dbReference>
<dbReference type="AlphaFoldDB" id="A0A0G2E5E6"/>
<dbReference type="GO" id="GO:0051287">
    <property type="term" value="F:NAD binding"/>
    <property type="evidence" value="ECO:0007669"/>
    <property type="project" value="InterPro"/>
</dbReference>
<accession>A0A0G2E5E6</accession>
<evidence type="ECO:0000259" key="3">
    <source>
        <dbReference type="Pfam" id="PF14833"/>
    </source>
</evidence>
<organism evidence="4 5">
    <name type="scientific">Diplodia seriata</name>
    <dbReference type="NCBI Taxonomy" id="420778"/>
    <lineage>
        <taxon>Eukaryota</taxon>
        <taxon>Fungi</taxon>
        <taxon>Dikarya</taxon>
        <taxon>Ascomycota</taxon>
        <taxon>Pezizomycotina</taxon>
        <taxon>Dothideomycetes</taxon>
        <taxon>Dothideomycetes incertae sedis</taxon>
        <taxon>Botryosphaeriales</taxon>
        <taxon>Botryosphaeriaceae</taxon>
        <taxon>Diplodia</taxon>
    </lineage>
</organism>
<dbReference type="EMBL" id="LAQI01000133">
    <property type="protein sequence ID" value="KKY18237.1"/>
    <property type="molecule type" value="Genomic_DNA"/>
</dbReference>
<dbReference type="Proteomes" id="UP000034182">
    <property type="component" value="Unassembled WGS sequence"/>
</dbReference>
<reference evidence="4 5" key="2">
    <citation type="submission" date="2015-05" db="EMBL/GenBank/DDBJ databases">
        <title>Distinctive expansion of gene families associated with plant cell wall degradation and secondary metabolism in the genomes of grapevine trunk pathogens.</title>
        <authorList>
            <person name="Lawrence D.P."/>
            <person name="Travadon R."/>
            <person name="Rolshausen P.E."/>
            <person name="Baumgartner K."/>
        </authorList>
    </citation>
    <scope>NUCLEOTIDE SEQUENCE [LARGE SCALE GENOMIC DNA]</scope>
    <source>
        <strain evidence="4">DS831</strain>
    </source>
</reference>
<reference evidence="4 5" key="1">
    <citation type="submission" date="2015-03" db="EMBL/GenBank/DDBJ databases">
        <authorList>
            <person name="Morales-Cruz A."/>
            <person name="Amrine K.C."/>
            <person name="Cantu D."/>
        </authorList>
    </citation>
    <scope>NUCLEOTIDE SEQUENCE [LARGE SCALE GENOMIC DNA]</scope>
    <source>
        <strain evidence="4">DS831</strain>
    </source>
</reference>
<dbReference type="InterPro" id="IPR029154">
    <property type="entry name" value="HIBADH-like_NADP-bd"/>
</dbReference>
<keyword evidence="1" id="KW-1133">Transmembrane helix</keyword>
<dbReference type="PANTHER" id="PTHR43060:SF17">
    <property type="entry name" value="L-THREONATE DEHYDROGENASE"/>
    <property type="match status" value="1"/>
</dbReference>
<keyword evidence="1" id="KW-0812">Transmembrane</keyword>
<evidence type="ECO:0000313" key="4">
    <source>
        <dbReference type="EMBL" id="KKY18237.1"/>
    </source>
</evidence>
<sequence length="444" mass="46948">MSEKPTVGFVGLGAMGFGMAANLVKQGYKVKGFDVFPKSVERFQQQGGIAATSLADSATDASFHVLMVASADQAQQALFGEGDSIVKALPQGATLLLCSTVPSAYAQSVEKQLADIGRSDIFFVDAPVSGGAKRAADGTLTIMVGASDASTEKARWLLEEMSDPKGLYIVPGGVGQGSNMKMVHQVLAAIQILLASEAHGFAARLGLDAKEVYDAVCKSPEWFWMYENRVPRTLAEDYTPPVSALTIILKDAGIITSIARLVNFPTPLSSAAEQVYLLGLNQGLGPIDDAAMVRTYFSDPVSTIKPQTNGGTASSNSEKLDLVFKLLRGVLLLAAAEAISFADHLKLDLHQFYDLASGAAGGSIAFRERGAEMIEFLTGKKVAGAKDLPPLDVQRVREDLAEAINAGRKLYCPAPLAGTASNLLAAAQRTAGDQKEKAYYGLLH</sequence>
<dbReference type="GO" id="GO:0050661">
    <property type="term" value="F:NADP binding"/>
    <property type="evidence" value="ECO:0007669"/>
    <property type="project" value="InterPro"/>
</dbReference>
<feature type="domain" description="3-hydroxyisobutyrate dehydrogenase-like NAD-binding" evidence="3">
    <location>
        <begin position="323"/>
        <end position="436"/>
    </location>
</feature>
<dbReference type="InterPro" id="IPR002204">
    <property type="entry name" value="3-OH-isobutyrate_DH-rel_CS"/>
</dbReference>
<comment type="caution">
    <text evidence="4">The sequence shown here is derived from an EMBL/GenBank/DDBJ whole genome shotgun (WGS) entry which is preliminary data.</text>
</comment>
<dbReference type="SUPFAM" id="SSF51735">
    <property type="entry name" value="NAD(P)-binding Rossmann-fold domains"/>
    <property type="match status" value="1"/>
</dbReference>
<feature type="domain" description="6-phosphogluconate dehydrogenase NADP-binding" evidence="2">
    <location>
        <begin position="6"/>
        <end position="163"/>
    </location>
</feature>
<evidence type="ECO:0000313" key="5">
    <source>
        <dbReference type="Proteomes" id="UP000034182"/>
    </source>
</evidence>
<dbReference type="Gene3D" id="1.10.1040.10">
    <property type="entry name" value="N-(1-d-carboxylethyl)-l-norvaline Dehydrogenase, domain 2"/>
    <property type="match status" value="2"/>
</dbReference>